<dbReference type="AlphaFoldDB" id="A0A267GNI1"/>
<evidence type="ECO:0000313" key="4">
    <source>
        <dbReference type="Proteomes" id="UP000215902"/>
    </source>
</evidence>
<gene>
    <name evidence="3" type="ORF">BOX15_Mlig023024g2</name>
</gene>
<dbReference type="Gene3D" id="1.10.287.1490">
    <property type="match status" value="1"/>
</dbReference>
<feature type="coiled-coil region" evidence="1">
    <location>
        <begin position="509"/>
        <end position="536"/>
    </location>
</feature>
<accession>A0A267GNI1</accession>
<feature type="region of interest" description="Disordered" evidence="2">
    <location>
        <begin position="277"/>
        <end position="316"/>
    </location>
</feature>
<evidence type="ECO:0000256" key="2">
    <source>
        <dbReference type="SAM" id="MobiDB-lite"/>
    </source>
</evidence>
<dbReference type="EMBL" id="NIVC01000255">
    <property type="protein sequence ID" value="PAA86964.1"/>
    <property type="molecule type" value="Genomic_DNA"/>
</dbReference>
<proteinExistence type="predicted"/>
<feature type="non-terminal residue" evidence="3">
    <location>
        <position position="1"/>
    </location>
</feature>
<keyword evidence="1" id="KW-0175">Coiled coil</keyword>
<comment type="caution">
    <text evidence="3">The sequence shown here is derived from an EMBL/GenBank/DDBJ whole genome shotgun (WGS) entry which is preliminary data.</text>
</comment>
<feature type="compositionally biased region" description="Basic and acidic residues" evidence="2">
    <location>
        <begin position="302"/>
        <end position="316"/>
    </location>
</feature>
<protein>
    <submittedName>
        <fullName evidence="3">Uncharacterized protein</fullName>
    </submittedName>
</protein>
<dbReference type="PANTHER" id="PTHR35347">
    <property type="entry name" value="COILED-COIL DOMAIN-CONTAINING PROTEIN 175"/>
    <property type="match status" value="1"/>
</dbReference>
<evidence type="ECO:0000313" key="3">
    <source>
        <dbReference type="EMBL" id="PAA86964.1"/>
    </source>
</evidence>
<organism evidence="3 4">
    <name type="scientific">Macrostomum lignano</name>
    <dbReference type="NCBI Taxonomy" id="282301"/>
    <lineage>
        <taxon>Eukaryota</taxon>
        <taxon>Metazoa</taxon>
        <taxon>Spiralia</taxon>
        <taxon>Lophotrochozoa</taxon>
        <taxon>Platyhelminthes</taxon>
        <taxon>Rhabditophora</taxon>
        <taxon>Macrostomorpha</taxon>
        <taxon>Macrostomida</taxon>
        <taxon>Macrostomidae</taxon>
        <taxon>Macrostomum</taxon>
    </lineage>
</organism>
<dbReference type="InterPro" id="IPR038834">
    <property type="entry name" value="CCDC175"/>
</dbReference>
<feature type="coiled-coil region" evidence="1">
    <location>
        <begin position="136"/>
        <end position="163"/>
    </location>
</feature>
<dbReference type="OrthoDB" id="10031759at2759"/>
<reference evidence="3 4" key="1">
    <citation type="submission" date="2017-06" db="EMBL/GenBank/DDBJ databases">
        <title>A platform for efficient transgenesis in Macrostomum lignano, a flatworm model organism for stem cell research.</title>
        <authorList>
            <person name="Berezikov E."/>
        </authorList>
    </citation>
    <scope>NUCLEOTIDE SEQUENCE [LARGE SCALE GENOMIC DNA]</scope>
    <source>
        <strain evidence="3">DV1</strain>
        <tissue evidence="3">Whole organism</tissue>
    </source>
</reference>
<feature type="coiled-coil region" evidence="1">
    <location>
        <begin position="576"/>
        <end position="677"/>
    </location>
</feature>
<evidence type="ECO:0000256" key="1">
    <source>
        <dbReference type="SAM" id="Coils"/>
    </source>
</evidence>
<sequence length="766" mass="89923">SFQASLYRIYSQYIFSVVIIDVYSEIFTIRMSEESETLSIVEVKEVLIAAQRLHELGSRMRSEPFDFKESDVGHIDDIIDALHELELHRNKAKDILETETIKCCAVRHKLMHYPDEINREIHEAVKAARSLNEDTINGLKRQLQEIIDEIEYLETHAKQLDAETEGLGPERDVIKLVFEAEVAKLNERLADKAGEQISLNENRDTVRSANVNIVDLEEDVVRLKEQMVVERAQHRETKQKLAEETGETVQKFNAQKEKNDEKKQVLAEVSVELAETTKERNDLTKQKQKLEEKNSSLESQEADTRQRTERQMERNKMLRDEIERIRQLNKSMTENHQRLMAQMKKTVEDFNEKSRRQEKRRDLSIQKKEELRDVLDEAVLVREQDAKTVREKSEELQEARNDLASKAEDIGRLQQEIIDMENRRMELADAHRSAVLTYNKQIAEMKEQLTRERSERMTVQDTNDKLQDTIDKFNKEQNAFTRQMNKLITDLKHENVALNDEHNELVGKIKEDTDRRARLEGELERGRRDFAEVTKQKEGIIDFLERDLERLGQDRTDRSRELEELLPKFAEFEAFFDQTLADYDALKKKIVALKNRKTGLEESSKRTDSQIGQLGNEISELEREKQRKLAQAERQLEELAEERMRSEKDIYSLGCKLKTVLEENARLRNGIQGFEQRTGRMRLTWESALHAKVRQEERRRAARERLEDGWEEDDVMRSEFQEVDLRLLVNLADIVGETEERREALERVTDSLETELSSLDSFLQTA</sequence>
<feature type="compositionally biased region" description="Basic and acidic residues" evidence="2">
    <location>
        <begin position="277"/>
        <end position="295"/>
    </location>
</feature>
<dbReference type="STRING" id="282301.A0A267GNI1"/>
<dbReference type="PANTHER" id="PTHR35347:SF1">
    <property type="entry name" value="COILED-COIL DOMAIN-CONTAINING PROTEIN 175"/>
    <property type="match status" value="1"/>
</dbReference>
<name>A0A267GNI1_9PLAT</name>
<keyword evidence="4" id="KW-1185">Reference proteome</keyword>
<dbReference type="Proteomes" id="UP000215902">
    <property type="component" value="Unassembled WGS sequence"/>
</dbReference>